<dbReference type="KEGG" id="mma:MM_2760"/>
<name>Q8PTF5_METMA</name>
<accession>Q8PTF5</accession>
<dbReference type="HOGENOM" id="CLU_243170_0_0_2"/>
<sequence length="1630" mass="176270">MVGEWYKDYNAIQRRTPAGSGGQAWAAYLKAKNATSEGYNNAFRELDIAAQQEGVSANRPVLASNMSQAQYQEVLSQYLASINNEVLKKNVTAALKDIQQQGMAAGVNVGLPALANLTNANADSLVNSFINTVNQRIYVNYATTAVNDLHSQGVSNGVNVAVPVISNNISQAQAQEIVNKYQSQVNSALLVKSTQDALKSVQSQAKSYGVNVAVPTISAGITEQAANALIDKYVADVNAKLSSATVSESKPVSNNQIQTSSKVNNALVGPATSTTVVAPSASISRNSDGSLAVNEGLYNQLKAAQTQYKSWWNDYSGIPQQVIDSQATDVRINSKGQFEWTPVTAADKAQLDKINVQRTRSGLAPRTTLIHGPEKSNEYNTKWLSTTGSGSRGVGESGVKIKDASGKTVKSYDYNPANLAKVGSGDIKIAAMKAGSSVNANATAKVNTAQSVKATKITQKDIAAAHPGQIQLKDGTWINQIEKVGNGGTKEAVTLYSSKAARDAALQDLKALNVAAAQARSNYKNIELGNGKYIDPIQKIGKSNTGENAVTVFRVDKAGNVVSRSGTANEYKKSLEAAKKIAAMPITIGMAAADQDAIMQAREYYNSRAVTPINFSPQGETSKLVETNLAKFGQYLDQVSKAGTEGQRVADYLKGVSSNEVSLKEDMIKGINPYIHGGKAALSQMDKGMSLESLTDTSVWGLKQLNNAVEGSIGKNKVNKEIDESLTWVNESGVKTLNKNVIQGIDTIIDASPLALLNEYAKGKYGESGYTKGVDVGLDVAKAIPKNIYNSVTENPMSTALLVGATYAGGAAIGGALGSAKYGAISFAETVTINPFTKATLKTGIAALDGIAQGYMVTGIGKQAVETVSTGNPERIADFVTEFAVGGAGFAKGSRYFEGKLVSKYGESVVGSYNPLHRLSVIAGESTGIVRGKTVPIKNEPHHPVNSQADLIEAVISQDKISGARGTAVHRFYQEVQGNPIGIKTYKIPIVNKQVTAGRTLRALQGVKDQYLTRQHEFGRISDEPVVQKAYSTEAYTSYMVPDMTGGKFDAVGGHFLQKGGKGRFSQEVQLLENIPTVASELSALQKIQIREQYAKQGHIEPELWKETQRLATEKSKRIGQPVATITPKTGSGFNKPETEVFLVFGDKIATEVTGSKTVGRTAEGIKIKKVRLGTQEAIKTELSILENIKYNWKNAISRNDIYAEGMSKAINRKIAEETGKAYMKPGQYDSYNKKGDYTGHGAEHTGKVAEIMEELWYKSPILQQKYTLKEFKIAGRLHDAARIYGNSKMGETEPIAHGPAVAQNIRKGRVIDKELNSLPRESQLRVAKAIETHMWLKPKSVLQAVFYRASDFQKALKTADSLARAREAGYLKPGTTFKLPEERKFNIFKKVVSERALEFRKDTTAEFLPNRAAIELKNLEKVKDIATSEYKTRAVKPFAEYGYKNSEYKNSGYNNAKIYGSLAAYNSGLASASKYLQNVEKLKQVPGYTKPVTPAKAAHYNKAKDGAKSGYYTKKQVSSYKPGYVQKKTQKQAYVTPYTRKSDYVKSGKYTAKSKYRSSYGGGKYGSSGYSGGYSGYSGGYPKPEPEPKPPVPPMRLKSSTKGIKVYTNRKHLERDIKNVLGSMQSMFG</sequence>
<protein>
    <submittedName>
        <fullName evidence="1">Uncharacterized protein</fullName>
    </submittedName>
</protein>
<proteinExistence type="predicted"/>
<dbReference type="GeneID" id="1481102"/>
<gene>
    <name evidence="1" type="ordered locus">MM_2760</name>
</gene>
<evidence type="ECO:0000313" key="2">
    <source>
        <dbReference type="Proteomes" id="UP000000595"/>
    </source>
</evidence>
<dbReference type="Proteomes" id="UP000000595">
    <property type="component" value="Chromosome"/>
</dbReference>
<dbReference type="EMBL" id="AE008384">
    <property type="protein sequence ID" value="AAM32456.1"/>
    <property type="molecule type" value="Genomic_DNA"/>
</dbReference>
<reference evidence="1 2" key="1">
    <citation type="journal article" date="2002" name="J. Mol. Microbiol. Biotechnol.">
        <title>The genome of Methanosarcina mazei: evidence for lateral gene transfer between Bacteria and Archaea.</title>
        <authorList>
            <person name="Deppenmeier U."/>
            <person name="Johann A."/>
            <person name="Hartsch T."/>
            <person name="Merkl R."/>
            <person name="Schmitz R.A."/>
            <person name="Martinez-Arias R."/>
            <person name="Henne A."/>
            <person name="Wiezer A."/>
            <person name="Baumer S."/>
            <person name="Jacobi C."/>
            <person name="Bruggemann H."/>
            <person name="Lienard T."/>
            <person name="Christmann A."/>
            <person name="Bomeke M."/>
            <person name="Steckel S."/>
            <person name="Bhattacharyya A."/>
            <person name="Lykidis A."/>
            <person name="Overbeek R."/>
            <person name="Klenk H.P."/>
            <person name="Gunsalus R.P."/>
            <person name="Fritz H.J."/>
            <person name="Gottschalk G."/>
        </authorList>
    </citation>
    <scope>NUCLEOTIDE SEQUENCE [LARGE SCALE GENOMIC DNA]</scope>
    <source>
        <strain evidence="2">ATCC BAA-159 / DSM 3647 / Goe1 / Go1 / JCM 11833 / OCM 88</strain>
    </source>
</reference>
<dbReference type="PATRIC" id="fig|192952.21.peg.3181"/>
<dbReference type="RefSeq" id="WP_011034669.1">
    <property type="nucleotide sequence ID" value="NC_003901.1"/>
</dbReference>
<dbReference type="SUPFAM" id="SSF109604">
    <property type="entry name" value="HD-domain/PDEase-like"/>
    <property type="match status" value="1"/>
</dbReference>
<organism evidence="1 2">
    <name type="scientific">Methanosarcina mazei (strain ATCC BAA-159 / DSM 3647 / Goe1 / Go1 / JCM 11833 / OCM 88)</name>
    <name type="common">Methanosarcina frisia</name>
    <dbReference type="NCBI Taxonomy" id="192952"/>
    <lineage>
        <taxon>Archaea</taxon>
        <taxon>Methanobacteriati</taxon>
        <taxon>Methanobacteriota</taxon>
        <taxon>Stenosarchaea group</taxon>
        <taxon>Methanomicrobia</taxon>
        <taxon>Methanosarcinales</taxon>
        <taxon>Methanosarcinaceae</taxon>
        <taxon>Methanosarcina</taxon>
    </lineage>
</organism>
<dbReference type="Gene3D" id="1.10.3210.10">
    <property type="entry name" value="Hypothetical protein af1432"/>
    <property type="match status" value="1"/>
</dbReference>
<evidence type="ECO:0000313" key="1">
    <source>
        <dbReference type="EMBL" id="AAM32456.1"/>
    </source>
</evidence>